<dbReference type="PROSITE" id="PS51444">
    <property type="entry name" value="FH2"/>
    <property type="match status" value="1"/>
</dbReference>
<feature type="compositionally biased region" description="Polar residues" evidence="3">
    <location>
        <begin position="654"/>
        <end position="667"/>
    </location>
</feature>
<keyword evidence="4" id="KW-0812">Transmembrane</keyword>
<dbReference type="InterPro" id="IPR042201">
    <property type="entry name" value="FH2_Formin_sf"/>
</dbReference>
<dbReference type="SMART" id="SM00498">
    <property type="entry name" value="FH2"/>
    <property type="match status" value="1"/>
</dbReference>
<dbReference type="PANTHER" id="PTHR23213">
    <property type="entry name" value="FORMIN-RELATED"/>
    <property type="match status" value="1"/>
</dbReference>
<sequence length="667" mass="74170">MSDPSYAKAVAATAGAMLLIAGIFFYLFQKYVLATYPKRHKFPYDYEGIRKFVGGNVKGLIIEENGVDVLYMLDTGGKQLVTGFTSSRFNPSFEDDDLEKEKRIDVAVQTSKISKPNKVTLEPPLPPLSQASAIIHDKKTQPPPPPPPPPTPPPRPPLPPPPRRALPPGPPPPPPPKALKPPPVPKGKPNSQSTKEAVTSGESTREKGAGETRLKPLHWDKVMANVDHSTVWDQINDGSFRVDDERMETLFGYSTTNKTQERKKKSVSTLAKPNSNTPTQIFILEPRKSQNIAIVIRSLATSRRAILEALCDGQGLSVETLEKLTKIAPTEEEESKIMQFNGNPERLQDAESFLYHILKAVPTTFNRLKAMLFRSTYDSEVLQLKEYLQALENGCRELRTSALFLKLLEAILKAGNRMNAGTSRGNAKGFNLSALRKLSDVKSTDGKTSLLHFIVEQVIQSEGKRKAMYQRISGEKEYTMLGFTALEALRDELSEAKKAASIEYQTFITMCSNLDSYVTEIKEIVTKCCGSNTSIEGCGFIKEMKGFVEECEEELKVVKEEQTRIMDLVRRTNDYYLPGALLSKDNSNLTNPFELFVIVKDFVDMVDQACVELKRKMEMEKKGVAGAAEGGLEPSKRAPPRFPNFDLYFPPNALESSTSFSQSEGDS</sequence>
<evidence type="ECO:0000256" key="1">
    <source>
        <dbReference type="ARBA" id="ARBA00025793"/>
    </source>
</evidence>
<keyword evidence="4" id="KW-1133">Transmembrane helix</keyword>
<feature type="transmembrane region" description="Helical" evidence="4">
    <location>
        <begin position="6"/>
        <end position="28"/>
    </location>
</feature>
<keyword evidence="7" id="KW-1185">Reference proteome</keyword>
<evidence type="ECO:0000259" key="5">
    <source>
        <dbReference type="PROSITE" id="PS51444"/>
    </source>
</evidence>
<comment type="caution">
    <text evidence="6">The sequence shown here is derived from an EMBL/GenBank/DDBJ whole genome shotgun (WGS) entry which is preliminary data.</text>
</comment>
<accession>A0ABU6TQ09</accession>
<feature type="compositionally biased region" description="Pro residues" evidence="3">
    <location>
        <begin position="141"/>
        <end position="186"/>
    </location>
</feature>
<feature type="compositionally biased region" description="Basic and acidic residues" evidence="3">
    <location>
        <begin position="203"/>
        <end position="216"/>
    </location>
</feature>
<dbReference type="InterPro" id="IPR015425">
    <property type="entry name" value="FH2_Formin"/>
</dbReference>
<comment type="similarity">
    <text evidence="1">Belongs to the formin-like family. Class-I subfamily.</text>
</comment>
<feature type="region of interest" description="Disordered" evidence="3">
    <location>
        <begin position="136"/>
        <end position="216"/>
    </location>
</feature>
<organism evidence="6 7">
    <name type="scientific">Stylosanthes scabra</name>
    <dbReference type="NCBI Taxonomy" id="79078"/>
    <lineage>
        <taxon>Eukaryota</taxon>
        <taxon>Viridiplantae</taxon>
        <taxon>Streptophyta</taxon>
        <taxon>Embryophyta</taxon>
        <taxon>Tracheophyta</taxon>
        <taxon>Spermatophyta</taxon>
        <taxon>Magnoliopsida</taxon>
        <taxon>eudicotyledons</taxon>
        <taxon>Gunneridae</taxon>
        <taxon>Pentapetalae</taxon>
        <taxon>rosids</taxon>
        <taxon>fabids</taxon>
        <taxon>Fabales</taxon>
        <taxon>Fabaceae</taxon>
        <taxon>Papilionoideae</taxon>
        <taxon>50 kb inversion clade</taxon>
        <taxon>dalbergioids sensu lato</taxon>
        <taxon>Dalbergieae</taxon>
        <taxon>Pterocarpus clade</taxon>
        <taxon>Stylosanthes</taxon>
    </lineage>
</organism>
<dbReference type="PANTHER" id="PTHR23213:SF273">
    <property type="entry name" value="FORMIN-LIKE PROTEIN"/>
    <property type="match status" value="1"/>
</dbReference>
<protein>
    <recommendedName>
        <fullName evidence="2">Formin-like protein</fullName>
    </recommendedName>
</protein>
<gene>
    <name evidence="6" type="ORF">PIB30_077295</name>
</gene>
<dbReference type="EMBL" id="JASCZI010091657">
    <property type="protein sequence ID" value="MED6150917.1"/>
    <property type="molecule type" value="Genomic_DNA"/>
</dbReference>
<proteinExistence type="inferred from homology"/>
<evidence type="ECO:0000256" key="3">
    <source>
        <dbReference type="SAM" id="MobiDB-lite"/>
    </source>
</evidence>
<keyword evidence="4" id="KW-0472">Membrane</keyword>
<feature type="compositionally biased region" description="Low complexity" evidence="3">
    <location>
        <begin position="624"/>
        <end position="633"/>
    </location>
</feature>
<feature type="region of interest" description="Disordered" evidence="3">
    <location>
        <begin position="624"/>
        <end position="667"/>
    </location>
</feature>
<evidence type="ECO:0000256" key="4">
    <source>
        <dbReference type="SAM" id="Phobius"/>
    </source>
</evidence>
<feature type="compositionally biased region" description="Polar residues" evidence="3">
    <location>
        <begin position="190"/>
        <end position="202"/>
    </location>
</feature>
<name>A0ABU6TQ09_9FABA</name>
<dbReference type="SUPFAM" id="SSF101447">
    <property type="entry name" value="Formin homology 2 domain (FH2 domain)"/>
    <property type="match status" value="1"/>
</dbReference>
<feature type="domain" description="FH2" evidence="5">
    <location>
        <begin position="204"/>
        <end position="632"/>
    </location>
</feature>
<evidence type="ECO:0000313" key="6">
    <source>
        <dbReference type="EMBL" id="MED6150917.1"/>
    </source>
</evidence>
<dbReference type="InterPro" id="IPR027643">
    <property type="entry name" value="Formin-like_plant"/>
</dbReference>
<evidence type="ECO:0000256" key="2">
    <source>
        <dbReference type="RuleBase" id="RU361260"/>
    </source>
</evidence>
<dbReference type="Pfam" id="PF02181">
    <property type="entry name" value="FH2"/>
    <property type="match status" value="1"/>
</dbReference>
<evidence type="ECO:0000313" key="7">
    <source>
        <dbReference type="Proteomes" id="UP001341840"/>
    </source>
</evidence>
<reference evidence="6 7" key="1">
    <citation type="journal article" date="2023" name="Plants (Basel)">
        <title>Bridging the Gap: Combining Genomics and Transcriptomics Approaches to Understand Stylosanthes scabra, an Orphan Legume from the Brazilian Caatinga.</title>
        <authorList>
            <person name="Ferreira-Neto J.R.C."/>
            <person name="da Silva M.D."/>
            <person name="Binneck E."/>
            <person name="de Melo N.F."/>
            <person name="da Silva R.H."/>
            <person name="de Melo A.L.T.M."/>
            <person name="Pandolfi V."/>
            <person name="Bustamante F.O."/>
            <person name="Brasileiro-Vidal A.C."/>
            <person name="Benko-Iseppon A.M."/>
        </authorList>
    </citation>
    <scope>NUCLEOTIDE SEQUENCE [LARGE SCALE GENOMIC DNA]</scope>
    <source>
        <tissue evidence="6">Leaves</tissue>
    </source>
</reference>
<dbReference type="Proteomes" id="UP001341840">
    <property type="component" value="Unassembled WGS sequence"/>
</dbReference>
<dbReference type="Gene3D" id="1.20.58.2220">
    <property type="entry name" value="Formin, FH2 domain"/>
    <property type="match status" value="1"/>
</dbReference>